<organism evidence="1 2">
    <name type="scientific">Urechidicola vernalis</name>
    <dbReference type="NCBI Taxonomy" id="3075600"/>
    <lineage>
        <taxon>Bacteria</taxon>
        <taxon>Pseudomonadati</taxon>
        <taxon>Bacteroidota</taxon>
        <taxon>Flavobacteriia</taxon>
        <taxon>Flavobacteriales</taxon>
        <taxon>Flavobacteriaceae</taxon>
        <taxon>Urechidicola</taxon>
    </lineage>
</organism>
<accession>A0ABU2Y6J8</accession>
<evidence type="ECO:0000313" key="2">
    <source>
        <dbReference type="Proteomes" id="UP001252186"/>
    </source>
</evidence>
<dbReference type="EMBL" id="JAVRHV010000006">
    <property type="protein sequence ID" value="MDT0553818.1"/>
    <property type="molecule type" value="Genomic_DNA"/>
</dbReference>
<dbReference type="RefSeq" id="WP_311593905.1">
    <property type="nucleotide sequence ID" value="NZ_JAVRHV010000006.1"/>
</dbReference>
<dbReference type="Proteomes" id="UP001252186">
    <property type="component" value="Unassembled WGS sequence"/>
</dbReference>
<dbReference type="Pfam" id="PF13585">
    <property type="entry name" value="CHU_C"/>
    <property type="match status" value="1"/>
</dbReference>
<comment type="caution">
    <text evidence="1">The sequence shown here is derived from an EMBL/GenBank/DDBJ whole genome shotgun (WGS) entry which is preliminary data.</text>
</comment>
<dbReference type="InterPro" id="IPR026341">
    <property type="entry name" value="T9SS_type_B"/>
</dbReference>
<sequence>MRLKLFILFFSIGILSYSQGEANNWFFGENAGLKFSKSGIPSAQSGTLNTLEGCASISDSNGNLLFYSDGTTVFTKTHQVMENGTDLKGHSSSTQSAIIVPNPLDENIYYLFTVGQFRDAGFHYYTIDLSKNNGEGAVVGGEVNLDPTDGTYTKTWTEKITAVKSNDCDYWVISVVENKILSYRVDENGVNSDPVSSSGSFFAYNTRGYLKVSPNGKKLAIAHQGIVQDDRKVILYDFNRDTGEATNENVIYQSQNNEQPYGLEFSAETKMLYMTTTDFVGSTTEDEDSDAPQNGTYRLYQFELDKPSILRTKTLIYTEKEAFRGALQLGPDKKIYATIPETYFKGTTFLDVIHEPEKKGNACRFRKGYIYLGGKFSMQGLPPFIQSIFAEDEINIVNPFEEVDLTSSELAICENSEYTLSGPDIPDGDYSWTFNNGSGEVPIQLPTPRHQLTISSNSPSKIGKYTLTIETNDKCNLILKGEANLSFIIPPNTKPIATLIKCDLFDSNPSDGLTFFNLKESLDELTYNDSKNFSVYYYLTDSDAENDQFNQNALPNVFSNTIPNQTITAKLFYQNSKCYSLSKVELIANVSVVQTTSDLIECEIENDEASFDLKTKRTEILNALNIGNNVAIYFYDSIENALNETNLLGDFKNSAGETIYFNITQDGICYGSGEFNLIVSTFPDLDLEENYILCKSDYPIKINAGVPIDIQHNYEYIWSTGAVTHEIEINSEADISLIIRAKLNACEFIKTFEIEDAPIPTIVDYEVVSETFGNTIHIITDTDFENLYAIGSPLNPYKLINSFDNLVPGVYDVFVKNKYECGTVSKKIYVLGFPKFFTPNDDGYNDHWQLIGLDQINFSFSDIQIFDRFGKHLKSIAPNEYWSGIYNDIELPSSDYWFSFNVTDKENITKNYKGHFSLIRR</sequence>
<protein>
    <submittedName>
        <fullName evidence="1">T9SS type B sorting domain-containing protein</fullName>
    </submittedName>
</protein>
<dbReference type="NCBIfam" id="TIGR04131">
    <property type="entry name" value="Bac_Flav_CTERM"/>
    <property type="match status" value="1"/>
</dbReference>
<gene>
    <name evidence="1" type="ORF">RM519_11215</name>
</gene>
<evidence type="ECO:0000313" key="1">
    <source>
        <dbReference type="EMBL" id="MDT0553818.1"/>
    </source>
</evidence>
<reference evidence="1 2" key="1">
    <citation type="submission" date="2023-09" db="EMBL/GenBank/DDBJ databases">
        <authorList>
            <person name="Rey-Velasco X."/>
        </authorList>
    </citation>
    <scope>NUCLEOTIDE SEQUENCE [LARGE SCALE GENOMIC DNA]</scope>
    <source>
        <strain evidence="1 2">P050</strain>
    </source>
</reference>
<proteinExistence type="predicted"/>
<keyword evidence="2" id="KW-1185">Reference proteome</keyword>
<dbReference type="SUPFAM" id="SSF69322">
    <property type="entry name" value="Tricorn protease domain 2"/>
    <property type="match status" value="1"/>
</dbReference>
<name>A0ABU2Y6J8_9FLAO</name>